<dbReference type="SUPFAM" id="SSF82714">
    <property type="entry name" value="Multidrug efflux transporter AcrB TolC docking domain, DN and DC subdomains"/>
    <property type="match status" value="2"/>
</dbReference>
<reference evidence="2 3" key="1">
    <citation type="submission" date="2015-06" db="EMBL/GenBank/DDBJ databases">
        <title>A Comprehensive Approach to Explore the Metabolic and Phylogenetic Diversity of Bacterial Steroid Degradation in the Environment: Testosterone as an Example.</title>
        <authorList>
            <person name="Yang F.-C."/>
            <person name="Chen Y.-L."/>
            <person name="Yu C.-P."/>
            <person name="Tang S.-L."/>
            <person name="Wang P.-H."/>
            <person name="Ismail W."/>
            <person name="Wang C.-H."/>
            <person name="Yang C.-Y."/>
            <person name="Chiang Y.-R."/>
        </authorList>
    </citation>
    <scope>NUCLEOTIDE SEQUENCE [LARGE SCALE GENOMIC DNA]</scope>
    <source>
        <strain evidence="2 3">DSM 18526</strain>
    </source>
</reference>
<dbReference type="PRINTS" id="PR00702">
    <property type="entry name" value="ACRIFLAVINRP"/>
</dbReference>
<organism evidence="2 3">
    <name type="scientific">Steroidobacter denitrificans</name>
    <dbReference type="NCBI Taxonomy" id="465721"/>
    <lineage>
        <taxon>Bacteria</taxon>
        <taxon>Pseudomonadati</taxon>
        <taxon>Pseudomonadota</taxon>
        <taxon>Gammaproteobacteria</taxon>
        <taxon>Steroidobacterales</taxon>
        <taxon>Steroidobacteraceae</taxon>
        <taxon>Steroidobacter</taxon>
    </lineage>
</organism>
<dbReference type="Gene3D" id="3.30.2090.10">
    <property type="entry name" value="Multidrug efflux transporter AcrB TolC docking domain, DN and DC subdomains"/>
    <property type="match status" value="2"/>
</dbReference>
<dbReference type="Gene3D" id="3.30.70.1430">
    <property type="entry name" value="Multidrug efflux transporter AcrB pore domain"/>
    <property type="match status" value="2"/>
</dbReference>
<feature type="transmembrane region" description="Helical" evidence="1">
    <location>
        <begin position="989"/>
        <end position="1015"/>
    </location>
</feature>
<feature type="transmembrane region" description="Helical" evidence="1">
    <location>
        <begin position="339"/>
        <end position="358"/>
    </location>
</feature>
<keyword evidence="3" id="KW-1185">Reference proteome</keyword>
<dbReference type="STRING" id="465721.ACG33_04425"/>
<feature type="transmembrane region" description="Helical" evidence="1">
    <location>
        <begin position="526"/>
        <end position="548"/>
    </location>
</feature>
<dbReference type="EMBL" id="CP011971">
    <property type="protein sequence ID" value="AMN46363.1"/>
    <property type="molecule type" value="Genomic_DNA"/>
</dbReference>
<dbReference type="GO" id="GO:0042910">
    <property type="term" value="F:xenobiotic transmembrane transporter activity"/>
    <property type="evidence" value="ECO:0007669"/>
    <property type="project" value="TreeGrafter"/>
</dbReference>
<dbReference type="SUPFAM" id="SSF82693">
    <property type="entry name" value="Multidrug efflux transporter AcrB pore domain, PN1, PN2, PC1 and PC2 subdomains"/>
    <property type="match status" value="4"/>
</dbReference>
<dbReference type="Gene3D" id="1.20.1640.10">
    <property type="entry name" value="Multidrug efflux transporter AcrB transmembrane domain"/>
    <property type="match status" value="2"/>
</dbReference>
<feature type="transmembrane region" description="Helical" evidence="1">
    <location>
        <begin position="858"/>
        <end position="878"/>
    </location>
</feature>
<feature type="transmembrane region" description="Helical" evidence="1">
    <location>
        <begin position="365"/>
        <end position="385"/>
    </location>
</feature>
<protein>
    <submittedName>
        <fullName evidence="2">Acriflavine resistance protein B</fullName>
    </submittedName>
</protein>
<dbReference type="PATRIC" id="fig|465721.4.peg.946"/>
<dbReference type="InterPro" id="IPR001036">
    <property type="entry name" value="Acrflvin-R"/>
</dbReference>
<dbReference type="SUPFAM" id="SSF82866">
    <property type="entry name" value="Multidrug efflux transporter AcrB transmembrane domain"/>
    <property type="match status" value="2"/>
</dbReference>
<feature type="transmembrane region" description="Helical" evidence="1">
    <location>
        <begin position="885"/>
        <end position="906"/>
    </location>
</feature>
<dbReference type="PANTHER" id="PTHR32063:SF14">
    <property type="entry name" value="BLL4319 PROTEIN"/>
    <property type="match status" value="1"/>
</dbReference>
<sequence>MKFTDFFIRRPALATALSLIILLLGLRAWTQMETRQYPNITSAEITVTTVYPGAGPETVQAYVTVPLQQAISSASGIDYMTATSEQGQSVITIEMQLGFDPDAALAQILSKVNQVQNLLPAGSLDPRIDSKVGGASAKMWIMFYGDELEQAQVNDYVLRVANPRIHSVPGVGTIDVVPAGTDPNANAYALRVWLDPMRMTARGVVAADVAGALAANNFVSAVGQTRNPQRQISINASTSLHDVDEFKQLVVRSVGTTQVRLEDVADVTLDTQNHNQMSFFNGHEAVAVGVNTTPAANELEVSAGVHAVIDELRQSLPPGLHIGMAYDAAKFINASLEEVFLTIGITLLVVVVVIFLFLGSLRSLLLPAIAIPLAIVGGGLLMLALGFTINLLSLLAIVLAIGLVVDDAIIVLENIQRLIDEGQPPFQAAINGARELATPIIVMTTTVVAVFLPIGFMGGLTGALFTEFAFTLVAAVVISSVIALTLTPMLCSRVLQPTSSTGLTHWLERGFNALRRGYDRSLEEVLTVRPLVLLAVGAVLASTPFLFLGSESELAPDEDQSIVTYAGVGPATATRSYLDKYNAQIHEFLSPENYPETELVWQISGVPPQGGAGANAVFGGANLKDWNERARTQMQLMPLMQGDLSKVTGLQTVAFSQPVLPGAAGLPVQFVLTSALGYDELSKAADTLMGAAYRSGHFAFLQKDLRIDAPAISLDIKRDVAASLGLSMSDIGRNLGTLLSEGMTGRFEMSGRSYQVVPLVPDAQRADINALNEYYLRGAGGERVPLNTVVDTRRTVQAQFLPQFQQLNSVTLQGVAAPGVTLGLALDTLGNLTHSELPGDYSIDYGGQSRQFVQQGSAVILTFVLSILLVYLLMVAQFESFRDPFIVLAAVPMSVFGALVFVYLGFTSLNIYTQVGLITLISLITKQSILVVEFANVIQETEGLDRMEAVKKASSIRLRPIIMTTAAMVFGVVPLLLASGPGAVSRYAIGLVIATGLTIGALISLYVVPVIYSYIAVDKRAQRSAGAISGS</sequence>
<keyword evidence="1" id="KW-1133">Transmembrane helix</keyword>
<dbReference type="InterPro" id="IPR027463">
    <property type="entry name" value="AcrB_DN_DC_subdom"/>
</dbReference>
<feature type="transmembrane region" description="Helical" evidence="1">
    <location>
        <begin position="956"/>
        <end position="977"/>
    </location>
</feature>
<dbReference type="Gene3D" id="3.30.70.1320">
    <property type="entry name" value="Multidrug efflux transporter AcrB pore domain like"/>
    <property type="match status" value="1"/>
</dbReference>
<dbReference type="AlphaFoldDB" id="A0A127F7E4"/>
<feature type="transmembrane region" description="Helical" evidence="1">
    <location>
        <begin position="912"/>
        <end position="935"/>
    </location>
</feature>
<dbReference type="Gene3D" id="3.30.70.1440">
    <property type="entry name" value="Multidrug efflux transporter AcrB pore domain"/>
    <property type="match status" value="1"/>
</dbReference>
<dbReference type="PANTHER" id="PTHR32063">
    <property type="match status" value="1"/>
</dbReference>
<dbReference type="KEGG" id="sdf:ACG33_04425"/>
<feature type="transmembrane region" description="Helical" evidence="1">
    <location>
        <begin position="468"/>
        <end position="491"/>
    </location>
</feature>
<feature type="transmembrane region" description="Helical" evidence="1">
    <location>
        <begin position="391"/>
        <end position="415"/>
    </location>
</feature>
<dbReference type="GO" id="GO:0005886">
    <property type="term" value="C:plasma membrane"/>
    <property type="evidence" value="ECO:0007669"/>
    <property type="project" value="TreeGrafter"/>
</dbReference>
<keyword evidence="1" id="KW-0812">Transmembrane</keyword>
<dbReference type="RefSeq" id="WP_066919038.1">
    <property type="nucleotide sequence ID" value="NZ_CP011971.1"/>
</dbReference>
<evidence type="ECO:0000256" key="1">
    <source>
        <dbReference type="SAM" id="Phobius"/>
    </source>
</evidence>
<evidence type="ECO:0000313" key="2">
    <source>
        <dbReference type="EMBL" id="AMN46363.1"/>
    </source>
</evidence>
<dbReference type="Pfam" id="PF00873">
    <property type="entry name" value="ACR_tran"/>
    <property type="match status" value="1"/>
</dbReference>
<dbReference type="Proteomes" id="UP000070250">
    <property type="component" value="Chromosome"/>
</dbReference>
<name>A0A127F7E4_STEDE</name>
<evidence type="ECO:0000313" key="3">
    <source>
        <dbReference type="Proteomes" id="UP000070250"/>
    </source>
</evidence>
<keyword evidence="1" id="KW-0472">Membrane</keyword>
<accession>A0A127F7E4</accession>
<proteinExistence type="predicted"/>
<feature type="transmembrane region" description="Helical" evidence="1">
    <location>
        <begin position="436"/>
        <end position="456"/>
    </location>
</feature>
<gene>
    <name evidence="2" type="ORF">ACG33_04425</name>
</gene>
<dbReference type="OrthoDB" id="9758297at2"/>